<evidence type="ECO:0000313" key="2">
    <source>
        <dbReference type="Proteomes" id="UP001428290"/>
    </source>
</evidence>
<comment type="caution">
    <text evidence="1">The sequence shown here is derived from an EMBL/GenBank/DDBJ whole genome shotgun (WGS) entry which is preliminary data.</text>
</comment>
<protein>
    <submittedName>
        <fullName evidence="1">Uncharacterized protein</fullName>
    </submittedName>
</protein>
<accession>A0ABP9X7C2</accession>
<gene>
    <name evidence="1" type="ORF">Hgul01_05115</name>
</gene>
<sequence>MINSVTKPESDFLKPTFYHLLLLHDKNSLTNLDDLMRCYRYFKECRNCLAHKGGIADDKTEDAYKEFLVVATTTNLGVKEVPVHEPIIKGQPIKVELRGITGFCEIILKILTTLDAEFARSEKAEKEFLRRWKNAHVSPIFLTRRNIYQRENKIRGLVRKLQLPEPTTVSDLETWLLSKRLIF</sequence>
<dbReference type="Proteomes" id="UP001428290">
    <property type="component" value="Unassembled WGS sequence"/>
</dbReference>
<name>A0ABP9X7C2_9CHLR</name>
<reference evidence="1 2" key="1">
    <citation type="submission" date="2024-02" db="EMBL/GenBank/DDBJ databases">
        <title>Herpetosiphon gulosus NBRC 112829.</title>
        <authorList>
            <person name="Ichikawa N."/>
            <person name="Katano-Makiyama Y."/>
            <person name="Hidaka K."/>
        </authorList>
    </citation>
    <scope>NUCLEOTIDE SEQUENCE [LARGE SCALE GENOMIC DNA]</scope>
    <source>
        <strain evidence="1 2">NBRC 112829</strain>
    </source>
</reference>
<organism evidence="1 2">
    <name type="scientific">Herpetosiphon gulosus</name>
    <dbReference type="NCBI Taxonomy" id="1973496"/>
    <lineage>
        <taxon>Bacteria</taxon>
        <taxon>Bacillati</taxon>
        <taxon>Chloroflexota</taxon>
        <taxon>Chloroflexia</taxon>
        <taxon>Herpetosiphonales</taxon>
        <taxon>Herpetosiphonaceae</taxon>
        <taxon>Herpetosiphon</taxon>
    </lineage>
</organism>
<proteinExistence type="predicted"/>
<evidence type="ECO:0000313" key="1">
    <source>
        <dbReference type="EMBL" id="GAA5531290.1"/>
    </source>
</evidence>
<keyword evidence="2" id="KW-1185">Reference proteome</keyword>
<dbReference type="EMBL" id="BAABRU010000041">
    <property type="protein sequence ID" value="GAA5531290.1"/>
    <property type="molecule type" value="Genomic_DNA"/>
</dbReference>